<accession>A0ABS1M9T4</accession>
<proteinExistence type="predicted"/>
<dbReference type="Gene3D" id="1.10.10.10">
    <property type="entry name" value="Winged helix-like DNA-binding domain superfamily/Winged helix DNA-binding domain"/>
    <property type="match status" value="1"/>
</dbReference>
<dbReference type="EMBL" id="JAERRJ010000007">
    <property type="protein sequence ID" value="MBL1076800.1"/>
    <property type="molecule type" value="Genomic_DNA"/>
</dbReference>
<evidence type="ECO:0000313" key="2">
    <source>
        <dbReference type="Proteomes" id="UP000602198"/>
    </source>
</evidence>
<dbReference type="InterPro" id="IPR013324">
    <property type="entry name" value="RNA_pol_sigma_r3/r4-like"/>
</dbReference>
<evidence type="ECO:0008006" key="3">
    <source>
        <dbReference type="Google" id="ProtNLM"/>
    </source>
</evidence>
<name>A0ABS1M9T4_9NOCA</name>
<dbReference type="InterPro" id="IPR036388">
    <property type="entry name" value="WH-like_DNA-bd_sf"/>
</dbReference>
<protein>
    <recommendedName>
        <fullName evidence="3">RNA polymerase sigma-70 region 4 domain-containing protein</fullName>
    </recommendedName>
</protein>
<keyword evidence="2" id="KW-1185">Reference proteome</keyword>
<dbReference type="Proteomes" id="UP000602198">
    <property type="component" value="Unassembled WGS sequence"/>
</dbReference>
<dbReference type="SUPFAM" id="SSF88659">
    <property type="entry name" value="Sigma3 and sigma4 domains of RNA polymerase sigma factors"/>
    <property type="match status" value="1"/>
</dbReference>
<dbReference type="RefSeq" id="WP_201949334.1">
    <property type="nucleotide sequence ID" value="NZ_JAERRJ010000007.1"/>
</dbReference>
<sequence>MMKSLVADLPAGSSGPLSDAVLEACGPIYHTLLFVRIGLGWTVERCADAMGLSPDTVRVMQHRALTRLREELLVSS</sequence>
<reference evidence="1 2" key="1">
    <citation type="submission" date="2021-01" db="EMBL/GenBank/DDBJ databases">
        <title>WGS of actinomycetes isolated from Thailand.</title>
        <authorList>
            <person name="Thawai C."/>
        </authorList>
    </citation>
    <scope>NUCLEOTIDE SEQUENCE [LARGE SCALE GENOMIC DNA]</scope>
    <source>
        <strain evidence="1 2">LPG 2</strain>
    </source>
</reference>
<comment type="caution">
    <text evidence="1">The sequence shown here is derived from an EMBL/GenBank/DDBJ whole genome shotgun (WGS) entry which is preliminary data.</text>
</comment>
<gene>
    <name evidence="1" type="ORF">JK358_20600</name>
</gene>
<evidence type="ECO:0000313" key="1">
    <source>
        <dbReference type="EMBL" id="MBL1076800.1"/>
    </source>
</evidence>
<organism evidence="1 2">
    <name type="scientific">Nocardia acididurans</name>
    <dbReference type="NCBI Taxonomy" id="2802282"/>
    <lineage>
        <taxon>Bacteria</taxon>
        <taxon>Bacillati</taxon>
        <taxon>Actinomycetota</taxon>
        <taxon>Actinomycetes</taxon>
        <taxon>Mycobacteriales</taxon>
        <taxon>Nocardiaceae</taxon>
        <taxon>Nocardia</taxon>
    </lineage>
</organism>